<dbReference type="PANTHER" id="PTHR43817">
    <property type="entry name" value="GLYCOSYL HYDROLASE"/>
    <property type="match status" value="1"/>
</dbReference>
<dbReference type="InterPro" id="IPR008979">
    <property type="entry name" value="Galactose-bd-like_sf"/>
</dbReference>
<evidence type="ECO:0000259" key="4">
    <source>
        <dbReference type="Pfam" id="PF22666"/>
    </source>
</evidence>
<evidence type="ECO:0000256" key="1">
    <source>
        <dbReference type="ARBA" id="ARBA00022729"/>
    </source>
</evidence>
<dbReference type="Pfam" id="PF22666">
    <property type="entry name" value="Glyco_hydro_2_N2"/>
    <property type="match status" value="1"/>
</dbReference>
<evidence type="ECO:0000313" key="6">
    <source>
        <dbReference type="Proteomes" id="UP000244441"/>
    </source>
</evidence>
<evidence type="ECO:0000256" key="2">
    <source>
        <dbReference type="ARBA" id="ARBA00022801"/>
    </source>
</evidence>
<dbReference type="SUPFAM" id="SSF49785">
    <property type="entry name" value="Galactose-binding domain-like"/>
    <property type="match status" value="2"/>
</dbReference>
<feature type="region of interest" description="Disordered" evidence="3">
    <location>
        <begin position="10"/>
        <end position="37"/>
    </location>
</feature>
<dbReference type="InterPro" id="IPR054593">
    <property type="entry name" value="Beta-mannosidase-like_N2"/>
</dbReference>
<keyword evidence="6" id="KW-1185">Reference proteome</keyword>
<dbReference type="AlphaFoldDB" id="A0A2S0VXN1"/>
<dbReference type="KEGG" id="cate:C2869_06995"/>
<name>A0A2S0VXN1_9ALTE</name>
<keyword evidence="1" id="KW-0732">Signal</keyword>
<reference evidence="5 6" key="1">
    <citation type="submission" date="2018-01" db="EMBL/GenBank/DDBJ databases">
        <title>Genome sequence of a Cantenovulum-like bacteria.</title>
        <authorList>
            <person name="Tan W.R."/>
            <person name="Lau N.-S."/>
            <person name="Go F."/>
            <person name="Amirul A.-A.A."/>
        </authorList>
    </citation>
    <scope>NUCLEOTIDE SEQUENCE [LARGE SCALE GENOMIC DNA]</scope>
    <source>
        <strain evidence="5 6">CCB-QB4</strain>
    </source>
</reference>
<dbReference type="GO" id="GO:0004553">
    <property type="term" value="F:hydrolase activity, hydrolyzing O-glycosyl compounds"/>
    <property type="evidence" value="ECO:0007669"/>
    <property type="project" value="InterPro"/>
</dbReference>
<dbReference type="Proteomes" id="UP000244441">
    <property type="component" value="Chromosome"/>
</dbReference>
<protein>
    <submittedName>
        <fullName evidence="5">Glycoside hydrolase</fullName>
    </submittedName>
</protein>
<feature type="compositionally biased region" description="Low complexity" evidence="3">
    <location>
        <begin position="23"/>
        <end position="35"/>
    </location>
</feature>
<feature type="domain" description="Beta-mannosidase-like galactose-binding" evidence="4">
    <location>
        <begin position="993"/>
        <end position="1067"/>
    </location>
</feature>
<organism evidence="5 6">
    <name type="scientific">Saccharobesus litoralis</name>
    <dbReference type="NCBI Taxonomy" id="2172099"/>
    <lineage>
        <taxon>Bacteria</taxon>
        <taxon>Pseudomonadati</taxon>
        <taxon>Pseudomonadota</taxon>
        <taxon>Gammaproteobacteria</taxon>
        <taxon>Alteromonadales</taxon>
        <taxon>Alteromonadaceae</taxon>
        <taxon>Saccharobesus</taxon>
    </lineage>
</organism>
<dbReference type="EMBL" id="CP026604">
    <property type="protein sequence ID" value="AWB68953.1"/>
    <property type="molecule type" value="Genomic_DNA"/>
</dbReference>
<proteinExistence type="predicted"/>
<evidence type="ECO:0000256" key="3">
    <source>
        <dbReference type="SAM" id="MobiDB-lite"/>
    </source>
</evidence>
<evidence type="ECO:0000313" key="5">
    <source>
        <dbReference type="EMBL" id="AWB68953.1"/>
    </source>
</evidence>
<dbReference type="PANTHER" id="PTHR43817:SF1">
    <property type="entry name" value="HYDROLASE, FAMILY 43, PUTATIVE (AFU_ORTHOLOGUE AFUA_3G01660)-RELATED"/>
    <property type="match status" value="1"/>
</dbReference>
<dbReference type="OrthoDB" id="9761519at2"/>
<dbReference type="NCBIfam" id="NF045579">
    <property type="entry name" value="rhamnoside_JR"/>
    <property type="match status" value="1"/>
</dbReference>
<gene>
    <name evidence="5" type="ORF">C2869_06995</name>
</gene>
<keyword evidence="2 5" id="KW-0378">Hydrolase</keyword>
<dbReference type="Gene3D" id="2.60.120.260">
    <property type="entry name" value="Galactose-binding domain-like"/>
    <property type="match status" value="2"/>
</dbReference>
<dbReference type="SMR" id="A0A2S0VXN1"/>
<accession>A0A2S0VXN1</accession>
<dbReference type="GO" id="GO:0005975">
    <property type="term" value="P:carbohydrate metabolic process"/>
    <property type="evidence" value="ECO:0007669"/>
    <property type="project" value="InterPro"/>
</dbReference>
<dbReference type="Pfam" id="PF17132">
    <property type="entry name" value="Glyco_hydro_106"/>
    <property type="match status" value="1"/>
</dbReference>
<sequence length="1139" mass="127750">MALLAITACSDPKEDQTATSKPATQTDTKQTATTAISNPSISTTQNLAAEFKNPPYEAKPLTWLHAMSGNMSAAGLTKDLEAIAEAGIGGTMLFNVTQGIPLGNVRFNSKQHIDLIGHLAAESQRLGLSFGMHNCDGWTSSGGPWITPEHSMKQITFNETIVDGGEVNIKLAQPATMLDYYQDIAVIAYPALATELADFNQQPTITTSDPNFDPAIIRNNIWTDFSSLTPTSPEQPAWIQFSYQQPYTMRLIDMLLHSGRGLDVALHISDDGKNFKPVDKLTLRRPGKSTYAFDEAFSGYTAKYFRLVSDKVMNIKEVRLSSTPSMDNFSGRTAASRSDYQEFSHIGKAPNDLIIDPDKVINLTHDLNGNGQLVSQLPQGKWTIMRFGYTSTGAVNIPASREGTGLEVDKFSKAAFKSHYDAYITNVINKLKEVAPGALYSVEIDSYEVGAQNWTHDYEKLFQAKFGYDLVPFLPLFAGKFVDSPQTSEAVLWDTRDLNNQLINENYYGYFRELAHKDGIKTYLEPYGSGPFNELDVASKADLPMGEFWLDNNNFRLSASASAAHLYNKPIVAAEAFTQFPRNNWLFHPAEGKADSDKSWALGVNQHVFHRFAHQANTHVMPGMTMNRWGAHMDRTQTWWSVAGKPWFKYIARGQHLLRVGQPVADVLWFLGDATPTTCPEKDPLSAVLPIDINYDCLNSDILQKLTVQNKQLTLPHGSQYKMLVLNNHDTLTFASLSKIYQLAKQGAVIIGTPVKQLAGRFISTEQQQEFKTMVDYIWSQPTTYNISTKAKTSHGHTGVFAEHKVKKETKVDWQKIYADNQWQPDLTITNAEKFYFAHRQSEQIDIYFIFNDSEQSQVFDARFNVSGKIPERRNADTGEVELLGAFSDNGQTTQVPLKLDAYGSTFVVFEKSSKNVKPLSPKTVFNQPEIDVLLDDDLKPQVIQTSEPVLAINGAWQVEFAEFYGLDKTYTFKQLIDWKQHPDQQIQDYSGTAIYKKVINVPAELLKENLQLTLDLGQVNIAASVYINEQRVGTAWHQPYQLDISKHLQAGDNTLTIEVANLWVNRLLADRKLPDTSGFKIARWQDPITPMPQWYVDNKPAPKSERLTFVTQVFMDEDEPRQSSGLIGPVHISARQVK</sequence>